<protein>
    <submittedName>
        <fullName evidence="1">Uncharacterized protein</fullName>
    </submittedName>
</protein>
<evidence type="ECO:0000313" key="2">
    <source>
        <dbReference type="Proteomes" id="UP001595766"/>
    </source>
</evidence>
<sequence length="115" mass="13637">MKTFENKMLKDLYESIKGLFAFTFYSRYSIEPEDMFLFIEKYESKGILKYENDKLSLTEEGRSIILKQLFHKNENKGKFSNIPPEFIQEKIEINSPYLPNIINVSAEILKIKKVE</sequence>
<organism evidence="1 2">
    <name type="scientific">Belliella kenyensis</name>
    <dbReference type="NCBI Taxonomy" id="1472724"/>
    <lineage>
        <taxon>Bacteria</taxon>
        <taxon>Pseudomonadati</taxon>
        <taxon>Bacteroidota</taxon>
        <taxon>Cytophagia</taxon>
        <taxon>Cytophagales</taxon>
        <taxon>Cyclobacteriaceae</taxon>
        <taxon>Belliella</taxon>
    </lineage>
</organism>
<dbReference type="Proteomes" id="UP001595766">
    <property type="component" value="Unassembled WGS sequence"/>
</dbReference>
<gene>
    <name evidence="1" type="ORF">ACFOUP_14530</name>
</gene>
<keyword evidence="2" id="KW-1185">Reference proteome</keyword>
<comment type="caution">
    <text evidence="1">The sequence shown here is derived from an EMBL/GenBank/DDBJ whole genome shotgun (WGS) entry which is preliminary data.</text>
</comment>
<dbReference type="EMBL" id="JBHSAV010000057">
    <property type="protein sequence ID" value="MFC3977599.1"/>
    <property type="molecule type" value="Genomic_DNA"/>
</dbReference>
<evidence type="ECO:0000313" key="1">
    <source>
        <dbReference type="EMBL" id="MFC3977599.1"/>
    </source>
</evidence>
<reference evidence="2" key="1">
    <citation type="journal article" date="2019" name="Int. J. Syst. Evol. Microbiol.">
        <title>The Global Catalogue of Microorganisms (GCM) 10K type strain sequencing project: providing services to taxonomists for standard genome sequencing and annotation.</title>
        <authorList>
            <consortium name="The Broad Institute Genomics Platform"/>
            <consortium name="The Broad Institute Genome Sequencing Center for Infectious Disease"/>
            <person name="Wu L."/>
            <person name="Ma J."/>
        </authorList>
    </citation>
    <scope>NUCLEOTIDE SEQUENCE [LARGE SCALE GENOMIC DNA]</scope>
    <source>
        <strain evidence="2">CECT 8551</strain>
    </source>
</reference>
<dbReference type="RefSeq" id="WP_241293868.1">
    <property type="nucleotide sequence ID" value="NZ_JAKZGR010000005.1"/>
</dbReference>
<proteinExistence type="predicted"/>
<name>A0ABV8EPS1_9BACT</name>
<accession>A0ABV8EPS1</accession>